<feature type="transmembrane region" description="Helical" evidence="5">
    <location>
        <begin position="246"/>
        <end position="266"/>
    </location>
</feature>
<protein>
    <submittedName>
        <fullName evidence="6">O-antigen/teichoic acid export membrane protein</fullName>
    </submittedName>
</protein>
<dbReference type="GO" id="GO:0016020">
    <property type="term" value="C:membrane"/>
    <property type="evidence" value="ECO:0007669"/>
    <property type="project" value="UniProtKB-SubCell"/>
</dbReference>
<evidence type="ECO:0000313" key="6">
    <source>
        <dbReference type="EMBL" id="PTQ91097.1"/>
    </source>
</evidence>
<evidence type="ECO:0000256" key="1">
    <source>
        <dbReference type="ARBA" id="ARBA00004141"/>
    </source>
</evidence>
<dbReference type="InterPro" id="IPR052556">
    <property type="entry name" value="PolySynth_Transporter"/>
</dbReference>
<keyword evidence="3 5" id="KW-1133">Transmembrane helix</keyword>
<comment type="subcellular location">
    <subcellularLocation>
        <location evidence="1">Membrane</location>
        <topology evidence="1">Multi-pass membrane protein</topology>
    </subcellularLocation>
</comment>
<dbReference type="InterPro" id="IPR002797">
    <property type="entry name" value="Polysacc_synth"/>
</dbReference>
<dbReference type="Pfam" id="PF01943">
    <property type="entry name" value="Polysacc_synt"/>
    <property type="match status" value="1"/>
</dbReference>
<gene>
    <name evidence="6" type="ORF">C8N29_101169</name>
</gene>
<keyword evidence="7" id="KW-1185">Reference proteome</keyword>
<dbReference type="EMBL" id="QAON01000001">
    <property type="protein sequence ID" value="PTQ91097.1"/>
    <property type="molecule type" value="Genomic_DNA"/>
</dbReference>
<dbReference type="AlphaFoldDB" id="A0A2T5J395"/>
<evidence type="ECO:0000256" key="3">
    <source>
        <dbReference type="ARBA" id="ARBA00022989"/>
    </source>
</evidence>
<feature type="transmembrane region" description="Helical" evidence="5">
    <location>
        <begin position="149"/>
        <end position="166"/>
    </location>
</feature>
<dbReference type="OrthoDB" id="9815702at2"/>
<name>A0A2T5J395_9GAMM</name>
<evidence type="ECO:0000256" key="2">
    <source>
        <dbReference type="ARBA" id="ARBA00022692"/>
    </source>
</evidence>
<feature type="transmembrane region" description="Helical" evidence="5">
    <location>
        <begin position="372"/>
        <end position="391"/>
    </location>
</feature>
<dbReference type="PANTHER" id="PTHR43424">
    <property type="entry name" value="LOCUS PUTATIVE PROTEIN 1-RELATED"/>
    <property type="match status" value="1"/>
</dbReference>
<organism evidence="6 7">
    <name type="scientific">Agitococcus lubricus</name>
    <dbReference type="NCBI Taxonomy" id="1077255"/>
    <lineage>
        <taxon>Bacteria</taxon>
        <taxon>Pseudomonadati</taxon>
        <taxon>Pseudomonadota</taxon>
        <taxon>Gammaproteobacteria</taxon>
        <taxon>Moraxellales</taxon>
        <taxon>Moraxellaceae</taxon>
        <taxon>Agitococcus</taxon>
    </lineage>
</organism>
<feature type="transmembrane region" description="Helical" evidence="5">
    <location>
        <begin position="84"/>
        <end position="106"/>
    </location>
</feature>
<feature type="transmembrane region" description="Helical" evidence="5">
    <location>
        <begin position="278"/>
        <end position="300"/>
    </location>
</feature>
<accession>A0A2T5J395</accession>
<comment type="caution">
    <text evidence="6">The sequence shown here is derived from an EMBL/GenBank/DDBJ whole genome shotgun (WGS) entry which is preliminary data.</text>
</comment>
<evidence type="ECO:0000256" key="5">
    <source>
        <dbReference type="SAM" id="Phobius"/>
    </source>
</evidence>
<keyword evidence="2 5" id="KW-0812">Transmembrane</keyword>
<feature type="transmembrane region" description="Helical" evidence="5">
    <location>
        <begin position="312"/>
        <end position="332"/>
    </location>
</feature>
<evidence type="ECO:0000256" key="4">
    <source>
        <dbReference type="ARBA" id="ARBA00023136"/>
    </source>
</evidence>
<dbReference type="Proteomes" id="UP000244223">
    <property type="component" value="Unassembled WGS sequence"/>
</dbReference>
<keyword evidence="4 5" id="KW-0472">Membrane</keyword>
<dbReference type="RefSeq" id="WP_146164395.1">
    <property type="nucleotide sequence ID" value="NZ_QAON01000001.1"/>
</dbReference>
<reference evidence="6 7" key="1">
    <citation type="submission" date="2018-04" db="EMBL/GenBank/DDBJ databases">
        <title>Genomic Encyclopedia of Archaeal and Bacterial Type Strains, Phase II (KMG-II): from individual species to whole genera.</title>
        <authorList>
            <person name="Goeker M."/>
        </authorList>
    </citation>
    <scope>NUCLEOTIDE SEQUENCE [LARGE SCALE GENOMIC DNA]</scope>
    <source>
        <strain evidence="6 7">DSM 5822</strain>
    </source>
</reference>
<evidence type="ECO:0000313" key="7">
    <source>
        <dbReference type="Proteomes" id="UP000244223"/>
    </source>
</evidence>
<sequence>MNHKKLLRQFMSVLSGRLVSTGLQAISIVFLARWVTPVQLGYCMTLLGVMNTLHSVGDVGATTYITRRVAACGMDTGSITAQRFSLYITSLLGVLALGACVTLSLLEIIDLYSLLPLWGWFAIERAAMVRNAVWMGLGHVTKTTRDLTIRRFLALALFLGFAFGGLDPLFSFAMGSFIGSLIAFMVFRNIPTQIEEIEMSWKTVFQESKHYWVHSFALQARNLDALIVSTLAGPLQAGFYGLGSRLIAPLRMLPTSLSSVVLPWFARPDNTHESPMRLLGGMTAIMAIPYLILIGVMPFAVVPLFGENYAGAVLPLQIICLGLVVSSSTSIASSVLQAKGFGHIVSAISVWSSLYVLALIGVGAYIQGSVGAAMGYSTGSAIHTLVLVVALKRYQ</sequence>
<dbReference type="PANTHER" id="PTHR43424:SF1">
    <property type="entry name" value="LOCUS PUTATIVE PROTEIN 1-RELATED"/>
    <property type="match status" value="1"/>
</dbReference>
<proteinExistence type="predicted"/>
<feature type="transmembrane region" description="Helical" evidence="5">
    <location>
        <begin position="344"/>
        <end position="366"/>
    </location>
</feature>